<dbReference type="PANTHER" id="PTHR30471">
    <property type="entry name" value="DNA REPAIR PROTEIN RADC"/>
    <property type="match status" value="1"/>
</dbReference>
<accession>A0A926EQ87</accession>
<dbReference type="PANTHER" id="PTHR30471:SF3">
    <property type="entry name" value="UPF0758 PROTEIN YEES-RELATED"/>
    <property type="match status" value="1"/>
</dbReference>
<evidence type="ECO:0000256" key="3">
    <source>
        <dbReference type="ARBA" id="ARBA00022723"/>
    </source>
</evidence>
<dbReference type="Pfam" id="PF04002">
    <property type="entry name" value="RadC"/>
    <property type="match status" value="1"/>
</dbReference>
<gene>
    <name evidence="9" type="ORF">H8705_01825</name>
</gene>
<dbReference type="Proteomes" id="UP000623678">
    <property type="component" value="Unassembled WGS sequence"/>
</dbReference>
<keyword evidence="3" id="KW-0479">Metal-binding</keyword>
<dbReference type="CDD" id="cd08071">
    <property type="entry name" value="MPN_DUF2466"/>
    <property type="match status" value="1"/>
</dbReference>
<evidence type="ECO:0000313" key="10">
    <source>
        <dbReference type="Proteomes" id="UP000623678"/>
    </source>
</evidence>
<dbReference type="InterPro" id="IPR037518">
    <property type="entry name" value="MPN"/>
</dbReference>
<dbReference type="InterPro" id="IPR010994">
    <property type="entry name" value="RuvA_2-like"/>
</dbReference>
<evidence type="ECO:0000313" key="9">
    <source>
        <dbReference type="EMBL" id="MBC8584320.1"/>
    </source>
</evidence>
<dbReference type="NCBIfam" id="TIGR00608">
    <property type="entry name" value="radc"/>
    <property type="match status" value="1"/>
</dbReference>
<dbReference type="InterPro" id="IPR001405">
    <property type="entry name" value="UPF0758"/>
</dbReference>
<dbReference type="GO" id="GO:0008237">
    <property type="term" value="F:metallopeptidase activity"/>
    <property type="evidence" value="ECO:0007669"/>
    <property type="project" value="UniProtKB-KW"/>
</dbReference>
<dbReference type="GO" id="GO:0006508">
    <property type="term" value="P:proteolysis"/>
    <property type="evidence" value="ECO:0007669"/>
    <property type="project" value="UniProtKB-KW"/>
</dbReference>
<keyword evidence="5" id="KW-0862">Zinc</keyword>
<evidence type="ECO:0000256" key="6">
    <source>
        <dbReference type="ARBA" id="ARBA00023049"/>
    </source>
</evidence>
<comment type="similarity">
    <text evidence="1 7">Belongs to the UPF0758 family.</text>
</comment>
<keyword evidence="10" id="KW-1185">Reference proteome</keyword>
<evidence type="ECO:0000259" key="8">
    <source>
        <dbReference type="PROSITE" id="PS50249"/>
    </source>
</evidence>
<sequence length="226" mass="25232">MGVHDGHRQRLKERFLKDGLDGFEPHNVLELLLFFAVPQRDTNEIAHQLINHFGSLSGVFDASYEDLMKVKWMGNNCATLIKLIPEISRYYMDLQNQNGVVLQSFDEMGQFVLPKFIGKTKEQVLLVCLDNKGKVIYNDFIIEGTINAAPIYVRNIIEVAIRCSAAAVVLAHNHPNGLALPSNADLTATKSVYDALNAVKINLIDHIIVAGTDYVSLRNSGFFSWG</sequence>
<organism evidence="9 10">
    <name type="scientific">Youxingia wuxianensis</name>
    <dbReference type="NCBI Taxonomy" id="2763678"/>
    <lineage>
        <taxon>Bacteria</taxon>
        <taxon>Bacillati</taxon>
        <taxon>Bacillota</taxon>
        <taxon>Clostridia</taxon>
        <taxon>Eubacteriales</taxon>
        <taxon>Oscillospiraceae</taxon>
        <taxon>Youxingia</taxon>
    </lineage>
</organism>
<evidence type="ECO:0000256" key="1">
    <source>
        <dbReference type="ARBA" id="ARBA00010243"/>
    </source>
</evidence>
<dbReference type="Gene3D" id="1.10.150.20">
    <property type="entry name" value="5' to 3' exonuclease, C-terminal subdomain"/>
    <property type="match status" value="1"/>
</dbReference>
<evidence type="ECO:0000256" key="4">
    <source>
        <dbReference type="ARBA" id="ARBA00022801"/>
    </source>
</evidence>
<evidence type="ECO:0000256" key="2">
    <source>
        <dbReference type="ARBA" id="ARBA00022670"/>
    </source>
</evidence>
<name>A0A926EQ87_9FIRM</name>
<comment type="caution">
    <text evidence="9">The sequence shown here is derived from an EMBL/GenBank/DDBJ whole genome shotgun (WGS) entry which is preliminary data.</text>
</comment>
<protein>
    <submittedName>
        <fullName evidence="9">RadC family protein</fullName>
    </submittedName>
</protein>
<dbReference type="AlphaFoldDB" id="A0A926EQ87"/>
<dbReference type="PROSITE" id="PS50249">
    <property type="entry name" value="MPN"/>
    <property type="match status" value="1"/>
</dbReference>
<keyword evidence="4" id="KW-0378">Hydrolase</keyword>
<keyword evidence="6" id="KW-0482">Metalloprotease</keyword>
<dbReference type="Gene3D" id="3.40.140.10">
    <property type="entry name" value="Cytidine Deaminase, domain 2"/>
    <property type="match status" value="1"/>
</dbReference>
<dbReference type="EMBL" id="JACRTD010000001">
    <property type="protein sequence ID" value="MBC8584320.1"/>
    <property type="molecule type" value="Genomic_DNA"/>
</dbReference>
<dbReference type="SUPFAM" id="SSF102712">
    <property type="entry name" value="JAB1/MPN domain"/>
    <property type="match status" value="1"/>
</dbReference>
<evidence type="ECO:0000256" key="5">
    <source>
        <dbReference type="ARBA" id="ARBA00022833"/>
    </source>
</evidence>
<dbReference type="GO" id="GO:0046872">
    <property type="term" value="F:metal ion binding"/>
    <property type="evidence" value="ECO:0007669"/>
    <property type="project" value="UniProtKB-KW"/>
</dbReference>
<dbReference type="SUPFAM" id="SSF47781">
    <property type="entry name" value="RuvA domain 2-like"/>
    <property type="match status" value="1"/>
</dbReference>
<evidence type="ECO:0000256" key="7">
    <source>
        <dbReference type="RuleBase" id="RU003797"/>
    </source>
</evidence>
<keyword evidence="2" id="KW-0645">Protease</keyword>
<dbReference type="InterPro" id="IPR025657">
    <property type="entry name" value="RadC_JAB"/>
</dbReference>
<dbReference type="RefSeq" id="WP_262394144.1">
    <property type="nucleotide sequence ID" value="NZ_JACRTD010000001.1"/>
</dbReference>
<feature type="domain" description="MPN" evidence="8">
    <location>
        <begin position="101"/>
        <end position="223"/>
    </location>
</feature>
<reference evidence="9" key="1">
    <citation type="submission" date="2020-08" db="EMBL/GenBank/DDBJ databases">
        <title>Genome public.</title>
        <authorList>
            <person name="Liu C."/>
            <person name="Sun Q."/>
        </authorList>
    </citation>
    <scope>NUCLEOTIDE SEQUENCE</scope>
    <source>
        <strain evidence="9">NSJ-64</strain>
    </source>
</reference>
<proteinExistence type="inferred from homology"/>